<organism evidence="1 2">
    <name type="scientific">Paraburkholderia domus</name>
    <dbReference type="NCBI Taxonomy" id="2793075"/>
    <lineage>
        <taxon>Bacteria</taxon>
        <taxon>Pseudomonadati</taxon>
        <taxon>Pseudomonadota</taxon>
        <taxon>Betaproteobacteria</taxon>
        <taxon>Burkholderiales</taxon>
        <taxon>Burkholderiaceae</taxon>
        <taxon>Paraburkholderia</taxon>
    </lineage>
</organism>
<comment type="caution">
    <text evidence="1">The sequence shown here is derived from an EMBL/GenBank/DDBJ whole genome shotgun (WGS) entry which is preliminary data.</text>
</comment>
<gene>
    <name evidence="1" type="ORF">R70211_01530</name>
</gene>
<sequence length="49" mass="5347">MRKQCGAGFGFLFQTRPVASFGARKLGVMRERIGGELGETFCPGRPEAE</sequence>
<proteinExistence type="predicted"/>
<name>A0A9N8QT64_9BURK</name>
<evidence type="ECO:0000313" key="1">
    <source>
        <dbReference type="EMBL" id="CAE6874177.1"/>
    </source>
</evidence>
<evidence type="ECO:0000313" key="2">
    <source>
        <dbReference type="Proteomes" id="UP000675121"/>
    </source>
</evidence>
<dbReference type="AlphaFoldDB" id="A0A9N8QT64"/>
<dbReference type="Proteomes" id="UP000675121">
    <property type="component" value="Unassembled WGS sequence"/>
</dbReference>
<reference evidence="1" key="1">
    <citation type="submission" date="2021-02" db="EMBL/GenBank/DDBJ databases">
        <authorList>
            <person name="Vanwijnsberghe S."/>
        </authorList>
    </citation>
    <scope>NUCLEOTIDE SEQUENCE</scope>
    <source>
        <strain evidence="1">R-70211</strain>
    </source>
</reference>
<dbReference type="EMBL" id="CAJNAS010000003">
    <property type="protein sequence ID" value="CAE6874177.1"/>
    <property type="molecule type" value="Genomic_DNA"/>
</dbReference>
<keyword evidence="2" id="KW-1185">Reference proteome</keyword>
<accession>A0A9N8QT64</accession>
<protein>
    <submittedName>
        <fullName evidence="1">Uncharacterized protein</fullName>
    </submittedName>
</protein>